<dbReference type="Gene3D" id="1.10.287.1120">
    <property type="entry name" value="Bipartite methylase S protein"/>
    <property type="match status" value="1"/>
</dbReference>
<keyword evidence="6" id="KW-0540">Nuclease</keyword>
<reference evidence="6" key="1">
    <citation type="journal article" date="2020" name="bioRxiv">
        <title>A rank-normalized archaeal taxonomy based on genome phylogeny resolves widespread incomplete and uneven classifications.</title>
        <authorList>
            <person name="Rinke C."/>
            <person name="Chuvochina M."/>
            <person name="Mussig A.J."/>
            <person name="Chaumeil P.-A."/>
            <person name="Waite D.W."/>
            <person name="Whitman W.B."/>
            <person name="Parks D.H."/>
            <person name="Hugenholtz P."/>
        </authorList>
    </citation>
    <scope>NUCLEOTIDE SEQUENCE</scope>
    <source>
        <strain evidence="6">UBA12518</strain>
    </source>
</reference>
<feature type="coiled-coil region" evidence="4">
    <location>
        <begin position="362"/>
        <end position="389"/>
    </location>
</feature>
<evidence type="ECO:0000256" key="2">
    <source>
        <dbReference type="ARBA" id="ARBA00022747"/>
    </source>
</evidence>
<dbReference type="GO" id="GO:0004519">
    <property type="term" value="F:endonuclease activity"/>
    <property type="evidence" value="ECO:0007669"/>
    <property type="project" value="UniProtKB-KW"/>
</dbReference>
<dbReference type="InterPro" id="IPR044946">
    <property type="entry name" value="Restrct_endonuc_typeI_TRD_sf"/>
</dbReference>
<keyword evidence="4" id="KW-0175">Coiled coil</keyword>
<dbReference type="InterPro" id="IPR000055">
    <property type="entry name" value="Restrct_endonuc_typeI_TRD"/>
</dbReference>
<keyword evidence="3" id="KW-0238">DNA-binding</keyword>
<feature type="domain" description="Type I restriction modification DNA specificity" evidence="5">
    <location>
        <begin position="201"/>
        <end position="377"/>
    </location>
</feature>
<evidence type="ECO:0000256" key="1">
    <source>
        <dbReference type="ARBA" id="ARBA00010923"/>
    </source>
</evidence>
<gene>
    <name evidence="6" type="ORF">HA299_05310</name>
</gene>
<name>A0A832W0A7_9EURY</name>
<evidence type="ECO:0000259" key="5">
    <source>
        <dbReference type="Pfam" id="PF01420"/>
    </source>
</evidence>
<dbReference type="PANTHER" id="PTHR30408:SF12">
    <property type="entry name" value="TYPE I RESTRICTION ENZYME MJAVIII SPECIFICITY SUBUNIT"/>
    <property type="match status" value="1"/>
</dbReference>
<accession>A0A832W0A7</accession>
<keyword evidence="6" id="KW-0378">Hydrolase</keyword>
<dbReference type="Pfam" id="PF01420">
    <property type="entry name" value="Methylase_S"/>
    <property type="match status" value="2"/>
</dbReference>
<dbReference type="AlphaFoldDB" id="A0A832W0A7"/>
<feature type="domain" description="Type I restriction modification DNA specificity" evidence="5">
    <location>
        <begin position="19"/>
        <end position="175"/>
    </location>
</feature>
<keyword evidence="2" id="KW-0680">Restriction system</keyword>
<organism evidence="6 7">
    <name type="scientific">Methermicoccus shengliensis</name>
    <dbReference type="NCBI Taxonomy" id="660064"/>
    <lineage>
        <taxon>Archaea</taxon>
        <taxon>Methanobacteriati</taxon>
        <taxon>Methanobacteriota</taxon>
        <taxon>Stenosarchaea group</taxon>
        <taxon>Methanomicrobia</taxon>
        <taxon>Methanosarcinales</taxon>
        <taxon>Methermicoccaceae</taxon>
        <taxon>Methermicoccus</taxon>
    </lineage>
</organism>
<dbReference type="InterPro" id="IPR052021">
    <property type="entry name" value="Type-I_RS_S_subunit"/>
</dbReference>
<dbReference type="GO" id="GO:0003677">
    <property type="term" value="F:DNA binding"/>
    <property type="evidence" value="ECO:0007669"/>
    <property type="project" value="UniProtKB-KW"/>
</dbReference>
<evidence type="ECO:0000313" key="7">
    <source>
        <dbReference type="Proteomes" id="UP000600363"/>
    </source>
</evidence>
<dbReference type="SUPFAM" id="SSF116734">
    <property type="entry name" value="DNA methylase specificity domain"/>
    <property type="match status" value="2"/>
</dbReference>
<evidence type="ECO:0000256" key="4">
    <source>
        <dbReference type="SAM" id="Coils"/>
    </source>
</evidence>
<evidence type="ECO:0000256" key="3">
    <source>
        <dbReference type="ARBA" id="ARBA00023125"/>
    </source>
</evidence>
<comment type="caution">
    <text evidence="6">The sequence shown here is derived from an EMBL/GenBank/DDBJ whole genome shotgun (WGS) entry which is preliminary data.</text>
</comment>
<evidence type="ECO:0000313" key="6">
    <source>
        <dbReference type="EMBL" id="HIH70010.1"/>
    </source>
</evidence>
<keyword evidence="6" id="KW-0255">Endonuclease</keyword>
<dbReference type="Gene3D" id="3.90.220.20">
    <property type="entry name" value="DNA methylase specificity domains"/>
    <property type="match status" value="2"/>
</dbReference>
<dbReference type="EMBL" id="DUIH01000017">
    <property type="protein sequence ID" value="HIH70010.1"/>
    <property type="molecule type" value="Genomic_DNA"/>
</dbReference>
<dbReference type="RefSeq" id="WP_042686162.1">
    <property type="nucleotide sequence ID" value="NZ_DUIH01000017.1"/>
</dbReference>
<dbReference type="Proteomes" id="UP000600363">
    <property type="component" value="Unassembled WGS sequence"/>
</dbReference>
<proteinExistence type="inferred from homology"/>
<protein>
    <submittedName>
        <fullName evidence="6">Restriction endonuclease subunit S</fullName>
    </submittedName>
</protein>
<dbReference type="PANTHER" id="PTHR30408">
    <property type="entry name" value="TYPE-1 RESTRICTION ENZYME ECOKI SPECIFICITY PROTEIN"/>
    <property type="match status" value="1"/>
</dbReference>
<dbReference type="GO" id="GO:0009307">
    <property type="term" value="P:DNA restriction-modification system"/>
    <property type="evidence" value="ECO:0007669"/>
    <property type="project" value="UniProtKB-KW"/>
</dbReference>
<comment type="similarity">
    <text evidence="1">Belongs to the type-I restriction system S methylase family.</text>
</comment>
<sequence>MTNEKIPPGYKKTDVGVIPEDWEVKNFDNILISIPTKDYQLQTTEYKNIGKYPIIDQGQKSIVGFSDREEKVFFDIQDGVIIFGDHTRIVKYYIRPFIVGADGVKIIKRKKEVVDLKYVYYYLNLHKIPETGYNRHFKFLKEMNFLLPPLPEQRAIVRVLSDVDKLIECLDKLIEKKKLIKKGAMQQLLTGKKRLPGFKGEWVKKKLGETGYCQSGNGFPLKYQNLKTGVYPFFKVADLSRKGNSIFLKFSNHWITEDIRRKIGAFVFPQNAIIFAKIGAAIFLERKRILFQNSCIDNNMMGFIIDSSQADYRFIYYIFNTLSLSRLVESTALPSISKNNIENLEISLPPSLEEQQAIAQILSDMDAEIEALEKKKEKYEMIKKGMMELLLTGKVRVKEENGKIRRLRV</sequence>